<gene>
    <name evidence="15" type="ORF">GUITHDRAFT_93634</name>
</gene>
<evidence type="ECO:0000256" key="8">
    <source>
        <dbReference type="PIRSR" id="PIRSR634016-1"/>
    </source>
</evidence>
<dbReference type="GeneID" id="17305112"/>
<dbReference type="InterPro" id="IPR024571">
    <property type="entry name" value="ERAP1-like_C_dom"/>
</dbReference>
<dbReference type="Pfam" id="PF17900">
    <property type="entry name" value="Peptidase_M1_N"/>
    <property type="match status" value="1"/>
</dbReference>
<evidence type="ECO:0000259" key="14">
    <source>
        <dbReference type="Pfam" id="PF17900"/>
    </source>
</evidence>
<dbReference type="InterPro" id="IPR042097">
    <property type="entry name" value="Aminopeptidase_N-like_N_sf"/>
</dbReference>
<dbReference type="EC" id="3.4.11.-" evidence="11"/>
<dbReference type="InterPro" id="IPR045357">
    <property type="entry name" value="Aminopeptidase_N-like_N"/>
</dbReference>
<evidence type="ECO:0000313" key="17">
    <source>
        <dbReference type="Proteomes" id="UP000011087"/>
    </source>
</evidence>
<evidence type="ECO:0000256" key="10">
    <source>
        <dbReference type="PIRSR" id="PIRSR634016-4"/>
    </source>
</evidence>
<dbReference type="GO" id="GO:0043171">
    <property type="term" value="P:peptide catabolic process"/>
    <property type="evidence" value="ECO:0007669"/>
    <property type="project" value="TreeGrafter"/>
</dbReference>
<evidence type="ECO:0000259" key="13">
    <source>
        <dbReference type="Pfam" id="PF11838"/>
    </source>
</evidence>
<dbReference type="FunFam" id="1.25.50.20:FF:000002">
    <property type="entry name" value="Aminopeptidase"/>
    <property type="match status" value="1"/>
</dbReference>
<dbReference type="GO" id="GO:0016020">
    <property type="term" value="C:membrane"/>
    <property type="evidence" value="ECO:0007669"/>
    <property type="project" value="TreeGrafter"/>
</dbReference>
<dbReference type="FunFam" id="1.10.390.10:FF:000001">
    <property type="entry name" value="Aminopeptidase"/>
    <property type="match status" value="1"/>
</dbReference>
<feature type="binding site" evidence="9">
    <location>
        <position position="324"/>
    </location>
    <ligand>
        <name>Zn(2+)</name>
        <dbReference type="ChEBI" id="CHEBI:29105"/>
        <note>catalytic</note>
    </ligand>
</feature>
<keyword evidence="3 11" id="KW-0645">Protease</keyword>
<dbReference type="SUPFAM" id="SSF63737">
    <property type="entry name" value="Leukotriene A4 hydrolase N-terminal domain"/>
    <property type="match status" value="1"/>
</dbReference>
<dbReference type="Gene3D" id="2.60.40.1910">
    <property type="match status" value="1"/>
</dbReference>
<evidence type="ECO:0000256" key="1">
    <source>
        <dbReference type="ARBA" id="ARBA00010136"/>
    </source>
</evidence>
<reference evidence="16" key="3">
    <citation type="submission" date="2016-03" db="UniProtKB">
        <authorList>
            <consortium name="EnsemblProtists"/>
        </authorList>
    </citation>
    <scope>IDENTIFICATION</scope>
</reference>
<sequence>MSAQPELLPACLVPRHYDLDIDVNLSEFVFAGRVQITAEVKEETDVIVLHALDITIKSVQVTSSDGSVTRPISQPLISLAQTQPRKLHKCDGVTSFSEDTISIQLERKLACGEVVLDLSYDGELNSNMCGFYRSKALIDGKEEYMAVTQHEPTDCRRTLPCFDEPALKASFDVTLRVPAHLTALSNMPVKDEIVEADRKVVRFERTPRMSTYLLAMAVGRLEHVEGTTKKGVKYRVYACPGVTNQCLFALDVGMKVLDFFSDYFGISYPLPKLDMIALPDFAAGAMENWGLITYREANLLIDEVNSPLVTKQRVAYVVAHELAHQWFGNLVTMSWWTDLWLNEGFATWVGNFAVDHLYKHWDIWTQFVNQYAGRALQLDALETSHAIEVEVKRSGEVNEIFDEISYCKGAACIMMLTSFLGMPSFRSGISSYLNKFQYGNASTRDLWESLTEASGKDVEKFMGPWTRNVGYPVVFLSRSSGKLSFAVERFLATGKEAPGSDWWVPMRVLHSSGKEELLDIKGKTLEVEDAEGGGWVKGNLHQTAFFRIRYDDALLALLGPAISELRLSPSDRLGVQADAFALARAGKMRTDRALALAMEYEEEEDFTVWADLLGSLADVMSTWAKEAEYEGLQQMMVKLLQKIMKKVGWEAKDGEGALFPMLRPLVILNLGRNGDEEVAAEARRRMKGGWKSVAADLRYAVYATVVGTGGAEEFEVVKRVFLEAEMSDERNRAMRALCATREEKLMDQVLAMTLDGSIRSQDVFYVFGSLSANRVGMDVAWRFLQANWSKISGMFPSGQPPLARIIKTTVSSFASEERAAEVEAFFADKETPGAEMSLKQALETIRMNAAWLQRDRDVVGSWLASK</sequence>
<dbReference type="eggNOG" id="KOG1046">
    <property type="taxonomic scope" value="Eukaryota"/>
</dbReference>
<feature type="domain" description="Aminopeptidase N-like N-terminal" evidence="14">
    <location>
        <begin position="13"/>
        <end position="213"/>
    </location>
</feature>
<dbReference type="STRING" id="905079.L1JKI1"/>
<feature type="site" description="Transition state stabilizer" evidence="10">
    <location>
        <position position="406"/>
    </location>
</feature>
<comment type="similarity">
    <text evidence="1 11">Belongs to the peptidase M1 family.</text>
</comment>
<dbReference type="InterPro" id="IPR014782">
    <property type="entry name" value="Peptidase_M1_dom"/>
</dbReference>
<dbReference type="HOGENOM" id="CLU_003705_0_1_1"/>
<dbReference type="InterPro" id="IPR050344">
    <property type="entry name" value="Peptidase_M1_aminopeptidases"/>
</dbReference>
<evidence type="ECO:0000256" key="7">
    <source>
        <dbReference type="ARBA" id="ARBA00023049"/>
    </source>
</evidence>
<dbReference type="GO" id="GO:0042277">
    <property type="term" value="F:peptide binding"/>
    <property type="evidence" value="ECO:0007669"/>
    <property type="project" value="TreeGrafter"/>
</dbReference>
<dbReference type="OrthoDB" id="10031169at2759"/>
<dbReference type="AlphaFoldDB" id="L1JKI1"/>
<protein>
    <recommendedName>
        <fullName evidence="11">Aminopeptidase</fullName>
        <ecNumber evidence="11">3.4.11.-</ecNumber>
    </recommendedName>
</protein>
<evidence type="ECO:0000256" key="2">
    <source>
        <dbReference type="ARBA" id="ARBA00022438"/>
    </source>
</evidence>
<keyword evidence="7 11" id="KW-0482">Metalloprotease</keyword>
<keyword evidence="17" id="KW-1185">Reference proteome</keyword>
<dbReference type="PANTHER" id="PTHR11533">
    <property type="entry name" value="PROTEASE M1 ZINC METALLOPROTEASE"/>
    <property type="match status" value="1"/>
</dbReference>
<dbReference type="KEGG" id="gtt:GUITHDRAFT_93634"/>
<dbReference type="GO" id="GO:0006508">
    <property type="term" value="P:proteolysis"/>
    <property type="evidence" value="ECO:0007669"/>
    <property type="project" value="UniProtKB-KW"/>
</dbReference>
<evidence type="ECO:0000256" key="6">
    <source>
        <dbReference type="ARBA" id="ARBA00022833"/>
    </source>
</evidence>
<reference evidence="17" key="2">
    <citation type="submission" date="2012-11" db="EMBL/GenBank/DDBJ databases">
        <authorList>
            <person name="Kuo A."/>
            <person name="Curtis B.A."/>
            <person name="Tanifuji G."/>
            <person name="Burki F."/>
            <person name="Gruber A."/>
            <person name="Irimia M."/>
            <person name="Maruyama S."/>
            <person name="Arias M.C."/>
            <person name="Ball S.G."/>
            <person name="Gile G.H."/>
            <person name="Hirakawa Y."/>
            <person name="Hopkins J.F."/>
            <person name="Rensing S.A."/>
            <person name="Schmutz J."/>
            <person name="Symeonidi A."/>
            <person name="Elias M."/>
            <person name="Eveleigh R.J."/>
            <person name="Herman E.K."/>
            <person name="Klute M.J."/>
            <person name="Nakayama T."/>
            <person name="Obornik M."/>
            <person name="Reyes-Prieto A."/>
            <person name="Armbrust E.V."/>
            <person name="Aves S.J."/>
            <person name="Beiko R.G."/>
            <person name="Coutinho P."/>
            <person name="Dacks J.B."/>
            <person name="Durnford D.G."/>
            <person name="Fast N.M."/>
            <person name="Green B.R."/>
            <person name="Grisdale C."/>
            <person name="Hempe F."/>
            <person name="Henrissat B."/>
            <person name="Hoppner M.P."/>
            <person name="Ishida K.-I."/>
            <person name="Kim E."/>
            <person name="Koreny L."/>
            <person name="Kroth P.G."/>
            <person name="Liu Y."/>
            <person name="Malik S.-B."/>
            <person name="Maier U.G."/>
            <person name="McRose D."/>
            <person name="Mock T."/>
            <person name="Neilson J.A."/>
            <person name="Onodera N.T."/>
            <person name="Poole A.M."/>
            <person name="Pritham E.J."/>
            <person name="Richards T.A."/>
            <person name="Rocap G."/>
            <person name="Roy S.W."/>
            <person name="Sarai C."/>
            <person name="Schaack S."/>
            <person name="Shirato S."/>
            <person name="Slamovits C.H."/>
            <person name="Spencer D.F."/>
            <person name="Suzuki S."/>
            <person name="Worden A.Z."/>
            <person name="Zauner S."/>
            <person name="Barry K."/>
            <person name="Bell C."/>
            <person name="Bharti A.K."/>
            <person name="Crow J.A."/>
            <person name="Grimwood J."/>
            <person name="Kramer R."/>
            <person name="Lindquist E."/>
            <person name="Lucas S."/>
            <person name="Salamov A."/>
            <person name="McFadden G.I."/>
            <person name="Lane C.E."/>
            <person name="Keeling P.J."/>
            <person name="Gray M.W."/>
            <person name="Grigoriev I.V."/>
            <person name="Archibald J.M."/>
        </authorList>
    </citation>
    <scope>NUCLEOTIDE SEQUENCE</scope>
    <source>
        <strain evidence="17">CCMP2712</strain>
    </source>
</reference>
<dbReference type="Proteomes" id="UP000011087">
    <property type="component" value="Unassembled WGS sequence"/>
</dbReference>
<dbReference type="MEROPS" id="M01.A25"/>
<name>L1JKI1_GUITC</name>
<dbReference type="OMA" id="MMEYVAI"/>
<evidence type="ECO:0000256" key="5">
    <source>
        <dbReference type="ARBA" id="ARBA00022801"/>
    </source>
</evidence>
<organism evidence="15">
    <name type="scientific">Guillardia theta (strain CCMP2712)</name>
    <name type="common">Cryptophyte</name>
    <dbReference type="NCBI Taxonomy" id="905079"/>
    <lineage>
        <taxon>Eukaryota</taxon>
        <taxon>Cryptophyceae</taxon>
        <taxon>Pyrenomonadales</taxon>
        <taxon>Geminigeraceae</taxon>
        <taxon>Guillardia</taxon>
    </lineage>
</organism>
<feature type="domain" description="Peptidase M1 membrane alanine aminopeptidase" evidence="12">
    <location>
        <begin position="248"/>
        <end position="465"/>
    </location>
</feature>
<feature type="domain" description="ERAP1-like C-terminal" evidence="13">
    <location>
        <begin position="535"/>
        <end position="846"/>
    </location>
</feature>
<reference evidence="15 17" key="1">
    <citation type="journal article" date="2012" name="Nature">
        <title>Algal genomes reveal evolutionary mosaicism and the fate of nucleomorphs.</title>
        <authorList>
            <consortium name="DOE Joint Genome Institute"/>
            <person name="Curtis B.A."/>
            <person name="Tanifuji G."/>
            <person name="Burki F."/>
            <person name="Gruber A."/>
            <person name="Irimia M."/>
            <person name="Maruyama S."/>
            <person name="Arias M.C."/>
            <person name="Ball S.G."/>
            <person name="Gile G.H."/>
            <person name="Hirakawa Y."/>
            <person name="Hopkins J.F."/>
            <person name="Kuo A."/>
            <person name="Rensing S.A."/>
            <person name="Schmutz J."/>
            <person name="Symeonidi A."/>
            <person name="Elias M."/>
            <person name="Eveleigh R.J."/>
            <person name="Herman E.K."/>
            <person name="Klute M.J."/>
            <person name="Nakayama T."/>
            <person name="Obornik M."/>
            <person name="Reyes-Prieto A."/>
            <person name="Armbrust E.V."/>
            <person name="Aves S.J."/>
            <person name="Beiko R.G."/>
            <person name="Coutinho P."/>
            <person name="Dacks J.B."/>
            <person name="Durnford D.G."/>
            <person name="Fast N.M."/>
            <person name="Green B.R."/>
            <person name="Grisdale C.J."/>
            <person name="Hempel F."/>
            <person name="Henrissat B."/>
            <person name="Hoppner M.P."/>
            <person name="Ishida K."/>
            <person name="Kim E."/>
            <person name="Koreny L."/>
            <person name="Kroth P.G."/>
            <person name="Liu Y."/>
            <person name="Malik S.B."/>
            <person name="Maier U.G."/>
            <person name="McRose D."/>
            <person name="Mock T."/>
            <person name="Neilson J.A."/>
            <person name="Onodera N.T."/>
            <person name="Poole A.M."/>
            <person name="Pritham E.J."/>
            <person name="Richards T.A."/>
            <person name="Rocap G."/>
            <person name="Roy S.W."/>
            <person name="Sarai C."/>
            <person name="Schaack S."/>
            <person name="Shirato S."/>
            <person name="Slamovits C.H."/>
            <person name="Spencer D.F."/>
            <person name="Suzuki S."/>
            <person name="Worden A.Z."/>
            <person name="Zauner S."/>
            <person name="Barry K."/>
            <person name="Bell C."/>
            <person name="Bharti A.K."/>
            <person name="Crow J.A."/>
            <person name="Grimwood J."/>
            <person name="Kramer R."/>
            <person name="Lindquist E."/>
            <person name="Lucas S."/>
            <person name="Salamov A."/>
            <person name="McFadden G.I."/>
            <person name="Lane C.E."/>
            <person name="Keeling P.J."/>
            <person name="Gray M.W."/>
            <person name="Grigoriev I.V."/>
            <person name="Archibald J.M."/>
        </authorList>
    </citation>
    <scope>NUCLEOTIDE SEQUENCE</scope>
    <source>
        <strain evidence="15 17">CCMP2712</strain>
    </source>
</reference>
<dbReference type="Gene3D" id="1.25.50.20">
    <property type="match status" value="1"/>
</dbReference>
<keyword evidence="6 9" id="KW-0862">Zinc</keyword>
<dbReference type="GO" id="GO:0070006">
    <property type="term" value="F:metalloaminopeptidase activity"/>
    <property type="evidence" value="ECO:0007669"/>
    <property type="project" value="TreeGrafter"/>
</dbReference>
<evidence type="ECO:0000256" key="11">
    <source>
        <dbReference type="RuleBase" id="RU364040"/>
    </source>
</evidence>
<dbReference type="EnsemblProtists" id="EKX48600">
    <property type="protein sequence ID" value="EKX48600"/>
    <property type="gene ID" value="GUITHDRAFT_93634"/>
</dbReference>
<dbReference type="PaxDb" id="55529-EKX48600"/>
<dbReference type="RefSeq" id="XP_005835580.1">
    <property type="nucleotide sequence ID" value="XM_005835523.1"/>
</dbReference>
<dbReference type="Pfam" id="PF11838">
    <property type="entry name" value="ERAP1_C"/>
    <property type="match status" value="1"/>
</dbReference>
<dbReference type="GO" id="GO:0008270">
    <property type="term" value="F:zinc ion binding"/>
    <property type="evidence" value="ECO:0007669"/>
    <property type="project" value="UniProtKB-UniRule"/>
</dbReference>
<keyword evidence="2 11" id="KW-0031">Aminopeptidase</keyword>
<dbReference type="CDD" id="cd09601">
    <property type="entry name" value="M1_APN-Q_like"/>
    <property type="match status" value="1"/>
</dbReference>
<feature type="active site" description="Proton acceptor" evidence="8">
    <location>
        <position position="321"/>
    </location>
</feature>
<dbReference type="InterPro" id="IPR001930">
    <property type="entry name" value="Peptidase_M1"/>
</dbReference>
<evidence type="ECO:0000259" key="12">
    <source>
        <dbReference type="Pfam" id="PF01433"/>
    </source>
</evidence>
<dbReference type="EMBL" id="JH992985">
    <property type="protein sequence ID" value="EKX48600.1"/>
    <property type="molecule type" value="Genomic_DNA"/>
</dbReference>
<accession>L1JKI1</accession>
<dbReference type="Gene3D" id="2.60.40.1730">
    <property type="entry name" value="tricorn interacting facor f3 domain"/>
    <property type="match status" value="1"/>
</dbReference>
<dbReference type="SUPFAM" id="SSF55486">
    <property type="entry name" value="Metalloproteases ('zincins'), catalytic domain"/>
    <property type="match status" value="1"/>
</dbReference>
<comment type="cofactor">
    <cofactor evidence="9 11">
        <name>Zn(2+)</name>
        <dbReference type="ChEBI" id="CHEBI:29105"/>
    </cofactor>
    <text evidence="9 11">Binds 1 zinc ion per subunit.</text>
</comment>
<proteinExistence type="inferred from homology"/>
<feature type="binding site" evidence="9">
    <location>
        <position position="320"/>
    </location>
    <ligand>
        <name>Zn(2+)</name>
        <dbReference type="ChEBI" id="CHEBI:29105"/>
        <note>catalytic</note>
    </ligand>
</feature>
<evidence type="ECO:0000256" key="9">
    <source>
        <dbReference type="PIRSR" id="PIRSR634016-3"/>
    </source>
</evidence>
<dbReference type="GO" id="GO:0005737">
    <property type="term" value="C:cytoplasm"/>
    <property type="evidence" value="ECO:0007669"/>
    <property type="project" value="TreeGrafter"/>
</dbReference>
<dbReference type="InterPro" id="IPR034016">
    <property type="entry name" value="M1_APN-typ"/>
</dbReference>
<feature type="binding site" evidence="9">
    <location>
        <position position="343"/>
    </location>
    <ligand>
        <name>Zn(2+)</name>
        <dbReference type="ChEBI" id="CHEBI:29105"/>
        <note>catalytic</note>
    </ligand>
</feature>
<dbReference type="InterPro" id="IPR027268">
    <property type="entry name" value="Peptidase_M4/M1_CTD_sf"/>
</dbReference>
<dbReference type="Pfam" id="PF01433">
    <property type="entry name" value="Peptidase_M1"/>
    <property type="match status" value="1"/>
</dbReference>
<dbReference type="PRINTS" id="PR00756">
    <property type="entry name" value="ALADIPTASE"/>
</dbReference>
<evidence type="ECO:0000256" key="4">
    <source>
        <dbReference type="ARBA" id="ARBA00022723"/>
    </source>
</evidence>
<evidence type="ECO:0000313" key="15">
    <source>
        <dbReference type="EMBL" id="EKX48600.1"/>
    </source>
</evidence>
<evidence type="ECO:0000313" key="16">
    <source>
        <dbReference type="EnsemblProtists" id="EKX48600"/>
    </source>
</evidence>
<dbReference type="GO" id="GO:0005615">
    <property type="term" value="C:extracellular space"/>
    <property type="evidence" value="ECO:0007669"/>
    <property type="project" value="TreeGrafter"/>
</dbReference>
<feature type="non-terminal residue" evidence="15">
    <location>
        <position position="1"/>
    </location>
</feature>
<dbReference type="Gene3D" id="1.10.390.10">
    <property type="entry name" value="Neutral Protease Domain 2"/>
    <property type="match status" value="1"/>
</dbReference>
<dbReference type="PANTHER" id="PTHR11533:SF174">
    <property type="entry name" value="PUROMYCIN-SENSITIVE AMINOPEPTIDASE-RELATED"/>
    <property type="match status" value="1"/>
</dbReference>
<keyword evidence="5 11" id="KW-0378">Hydrolase</keyword>
<evidence type="ECO:0000256" key="3">
    <source>
        <dbReference type="ARBA" id="ARBA00022670"/>
    </source>
</evidence>
<keyword evidence="4 9" id="KW-0479">Metal-binding</keyword>